<sequence>MEGKNVYVVVDEYGSLWPFIAEDYEDALRQYHDCQDAEIEGIFVYGSERVGLR</sequence>
<accession>A0A0A0RU37</accession>
<reference evidence="1 2" key="1">
    <citation type="submission" date="2014-09" db="EMBL/GenBank/DDBJ databases">
        <authorList>
            <person name="King A.R."/>
            <person name="Cook R.C."/>
            <person name="Khenner E.M."/>
            <person name="Owens N.L."/>
            <person name="Sharma A."/>
            <person name="Stairs E.N."/>
            <person name="King R.A."/>
            <person name="Rinehart C.A."/>
            <person name="Serrano M.G."/>
            <person name="Buck G."/>
            <person name="Lee V."/>
            <person name="Wang Y."/>
            <person name="Carvalho R."/>
            <person name="Voegtly L."/>
            <person name="Shi R."/>
            <person name="Duckworth R."/>
            <person name="Johnson A."/>
            <person name="Loviza R."/>
            <person name="Walstead R."/>
            <person name="Shah Z."/>
            <person name="Kiflezghi M."/>
            <person name="Wade K."/>
            <person name="Anders K.R."/>
            <person name="Braun M.A."/>
            <person name="Delesalle V.A."/>
            <person name="Hughes L.E."/>
            <person name="Ware V.C."/>
            <person name="Bradley K.W."/>
            <person name="Barker L.P."/>
            <person name="Asai D.J."/>
            <person name="Bowman C.A."/>
            <person name="Russell D.A."/>
            <person name="Pope W.H."/>
            <person name="Jacobs-Sera D."/>
            <person name="Hendrix R.W."/>
            <person name="Hatfull G.F."/>
        </authorList>
    </citation>
    <scope>NUCLEOTIDE SEQUENCE [LARGE SCALE GENOMIC DNA]</scope>
</reference>
<dbReference type="EMBL" id="KM677210">
    <property type="protein sequence ID" value="AIW02969.1"/>
    <property type="molecule type" value="Genomic_DNA"/>
</dbReference>
<dbReference type="KEGG" id="vg:26632087"/>
<evidence type="ECO:0000313" key="1">
    <source>
        <dbReference type="EMBL" id="AIW02969.1"/>
    </source>
</evidence>
<name>A0A0A0RU37_9CAUD</name>
<dbReference type="Proteomes" id="UP000030210">
    <property type="component" value="Segment"/>
</dbReference>
<dbReference type="GeneID" id="26632087"/>
<dbReference type="OrthoDB" id="26877at10239"/>
<gene>
    <name evidence="1" type="ORF">PBI_LARENN_74</name>
</gene>
<organism evidence="1 2">
    <name type="scientific">Mycobacterium phage Larenn</name>
    <dbReference type="NCBI Taxonomy" id="1560285"/>
    <lineage>
        <taxon>Viruses</taxon>
        <taxon>Duplodnaviria</taxon>
        <taxon>Heunggongvirae</taxon>
        <taxon>Uroviricota</taxon>
        <taxon>Caudoviricetes</taxon>
        <taxon>Turbidovirus</taxon>
        <taxon>Turbidovirus larenn</taxon>
    </lineage>
</organism>
<evidence type="ECO:0000313" key="2">
    <source>
        <dbReference type="Proteomes" id="UP000030210"/>
    </source>
</evidence>
<dbReference type="RefSeq" id="YP_009205448.1">
    <property type="nucleotide sequence ID" value="NC_028877.1"/>
</dbReference>
<protein>
    <submittedName>
        <fullName evidence="1">Uncharacterized protein</fullName>
    </submittedName>
</protein>
<proteinExistence type="predicted"/>
<keyword evidence="2" id="KW-1185">Reference proteome</keyword>